<evidence type="ECO:0000256" key="2">
    <source>
        <dbReference type="ARBA" id="ARBA00023121"/>
    </source>
</evidence>
<proteinExistence type="predicted"/>
<dbReference type="SUPFAM" id="SSF82549">
    <property type="entry name" value="DAK1/DegV-like"/>
    <property type="match status" value="1"/>
</dbReference>
<evidence type="ECO:0000313" key="3">
    <source>
        <dbReference type="EMBL" id="MFD1124074.1"/>
    </source>
</evidence>
<keyword evidence="4" id="KW-1185">Reference proteome</keyword>
<gene>
    <name evidence="3" type="ORF">ACFQ22_01685</name>
</gene>
<reference evidence="4" key="1">
    <citation type="journal article" date="2019" name="Int. J. Syst. Evol. Microbiol.">
        <title>The Global Catalogue of Microorganisms (GCM) 10K type strain sequencing project: providing services to taxonomists for standard genome sequencing and annotation.</title>
        <authorList>
            <consortium name="The Broad Institute Genomics Platform"/>
            <consortium name="The Broad Institute Genome Sequencing Center for Infectious Disease"/>
            <person name="Wu L."/>
            <person name="Ma J."/>
        </authorList>
    </citation>
    <scope>NUCLEOTIDE SEQUENCE [LARGE SCALE GENOMIC DNA]</scope>
    <source>
        <strain evidence="4">CCUG 71848</strain>
    </source>
</reference>
<dbReference type="NCBIfam" id="TIGR00762">
    <property type="entry name" value="DegV"/>
    <property type="match status" value="1"/>
</dbReference>
<comment type="caution">
    <text evidence="3">The sequence shown here is derived from an EMBL/GenBank/DDBJ whole genome shotgun (WGS) entry which is preliminary data.</text>
</comment>
<dbReference type="RefSeq" id="WP_121977688.1">
    <property type="nucleotide sequence ID" value="NZ_JBHTLH010000005.1"/>
</dbReference>
<dbReference type="InterPro" id="IPR003797">
    <property type="entry name" value="DegV"/>
</dbReference>
<dbReference type="PANTHER" id="PTHR33434:SF2">
    <property type="entry name" value="FATTY ACID-BINDING PROTEIN TM_1468"/>
    <property type="match status" value="1"/>
</dbReference>
<dbReference type="Pfam" id="PF02645">
    <property type="entry name" value="DegV"/>
    <property type="match status" value="1"/>
</dbReference>
<name>A0ABW3PD11_9LACO</name>
<dbReference type="InterPro" id="IPR043168">
    <property type="entry name" value="DegV_C"/>
</dbReference>
<keyword evidence="2" id="KW-0446">Lipid-binding</keyword>
<sequence length="278" mass="30198">MIHIVTDSTAQLTEQEIQENQITIVPLEVSFEGQHYRDRVDISRAEFSRRLDTQADTVFPKTSQPSVGRFLEAYQAIIKPGDAIISIHIGSVLSGTAQAAQMAADQIQAPISVIDSGLTDRGLGFVVLKAAELVKTGLGIDDITTQLKAYLPQISLNCFVNSLDYLVKGGRANRAVGFISSLVKLKLQLVMADGKLEVAHKARGEKGMRKLLKQVVDQIVANPKVSRVGLSYVDSHADTDAIEATLKQARPDLEIVNELTSPTIMTHVGPRGLAIIYV</sequence>
<comment type="function">
    <text evidence="1">May bind long-chain fatty acids, such as palmitate, and may play a role in lipid transport or fatty acid metabolism.</text>
</comment>
<dbReference type="Gene3D" id="3.40.50.10170">
    <property type="match status" value="1"/>
</dbReference>
<dbReference type="PANTHER" id="PTHR33434">
    <property type="entry name" value="DEGV DOMAIN-CONTAINING PROTEIN DR_1986-RELATED"/>
    <property type="match status" value="1"/>
</dbReference>
<accession>A0ABW3PD11</accession>
<evidence type="ECO:0000313" key="4">
    <source>
        <dbReference type="Proteomes" id="UP001597156"/>
    </source>
</evidence>
<protein>
    <submittedName>
        <fullName evidence="3">DegV family protein</fullName>
    </submittedName>
</protein>
<organism evidence="3 4">
    <name type="scientific">Lentilactobacillus raoultii</name>
    <dbReference type="NCBI Taxonomy" id="1987503"/>
    <lineage>
        <taxon>Bacteria</taxon>
        <taxon>Bacillati</taxon>
        <taxon>Bacillota</taxon>
        <taxon>Bacilli</taxon>
        <taxon>Lactobacillales</taxon>
        <taxon>Lactobacillaceae</taxon>
        <taxon>Lentilactobacillus</taxon>
    </lineage>
</organism>
<dbReference type="Proteomes" id="UP001597156">
    <property type="component" value="Unassembled WGS sequence"/>
</dbReference>
<dbReference type="EMBL" id="JBHTLH010000005">
    <property type="protein sequence ID" value="MFD1124074.1"/>
    <property type="molecule type" value="Genomic_DNA"/>
</dbReference>
<dbReference type="PROSITE" id="PS51482">
    <property type="entry name" value="DEGV"/>
    <property type="match status" value="1"/>
</dbReference>
<dbReference type="InterPro" id="IPR050270">
    <property type="entry name" value="DegV_domain_contain"/>
</dbReference>
<evidence type="ECO:0000256" key="1">
    <source>
        <dbReference type="ARBA" id="ARBA00003238"/>
    </source>
</evidence>
<dbReference type="Gene3D" id="3.30.1180.10">
    <property type="match status" value="1"/>
</dbReference>